<evidence type="ECO:0000256" key="5">
    <source>
        <dbReference type="ARBA" id="ARBA00022842"/>
    </source>
</evidence>
<comment type="caution">
    <text evidence="7">The sequence shown here is derived from an EMBL/GenBank/DDBJ whole genome shotgun (WGS) entry which is preliminary data.</text>
</comment>
<dbReference type="Pfam" id="PF00459">
    <property type="entry name" value="Inositol_P"/>
    <property type="match status" value="1"/>
</dbReference>
<keyword evidence="4" id="KW-0378">Hydrolase</keyword>
<gene>
    <name evidence="7" type="ORF">DEM25_007800</name>
</gene>
<feature type="binding site" evidence="6">
    <location>
        <position position="81"/>
    </location>
    <ligand>
        <name>Mg(2+)</name>
        <dbReference type="ChEBI" id="CHEBI:18420"/>
        <label>1</label>
        <note>catalytic</note>
    </ligand>
</feature>
<accession>A0A3A8ABH8</accession>
<evidence type="ECO:0000313" key="8">
    <source>
        <dbReference type="Proteomes" id="UP000246132"/>
    </source>
</evidence>
<dbReference type="InterPro" id="IPR000760">
    <property type="entry name" value="Inositol_monophosphatase-like"/>
</dbReference>
<sequence>MEADLTLLDDMADAARAIALRYFRKDIGLTMKSDASPVTRADREIEDHLRRMLALHAPDDGVFGEEMPPTGLDRPRLWVIDPIDGTGAFATGSPLFGTLFGLLNEGVPSIGAIEASATGERWIGCAGGEAWLNERPCRTSGCTRLARASIGATAINAYAPEARAAFDRLAARAAITRLGGDCYSYGLVAAGHLDAVIETGLKPYDFVPIVPIIEAAGGVMTDWQGAPLTLHSEGHVVAAASTELHEEICALLRAP</sequence>
<dbReference type="InterPro" id="IPR020583">
    <property type="entry name" value="Inositol_monoP_metal-BS"/>
</dbReference>
<evidence type="ECO:0000313" key="7">
    <source>
        <dbReference type="EMBL" id="RKF07657.1"/>
    </source>
</evidence>
<keyword evidence="8" id="KW-1185">Reference proteome</keyword>
<dbReference type="CDD" id="cd01641">
    <property type="entry name" value="Bacterial_IMPase_like_1"/>
    <property type="match status" value="1"/>
</dbReference>
<dbReference type="OrthoDB" id="9785695at2"/>
<evidence type="ECO:0000256" key="4">
    <source>
        <dbReference type="ARBA" id="ARBA00022801"/>
    </source>
</evidence>
<evidence type="ECO:0000256" key="1">
    <source>
        <dbReference type="ARBA" id="ARBA00001946"/>
    </source>
</evidence>
<evidence type="ECO:0000256" key="3">
    <source>
        <dbReference type="ARBA" id="ARBA00022723"/>
    </source>
</evidence>
<dbReference type="AlphaFoldDB" id="A0A3A8ABH8"/>
<dbReference type="GO" id="GO:0000105">
    <property type="term" value="P:L-histidine biosynthetic process"/>
    <property type="evidence" value="ECO:0007669"/>
    <property type="project" value="TreeGrafter"/>
</dbReference>
<dbReference type="PANTHER" id="PTHR43200:SF6">
    <property type="entry name" value="3'(2'),5'-BISPHOSPHATE NUCLEOTIDASE"/>
    <property type="match status" value="1"/>
</dbReference>
<feature type="binding site" evidence="6">
    <location>
        <position position="84"/>
    </location>
    <ligand>
        <name>Mg(2+)</name>
        <dbReference type="ChEBI" id="CHEBI:18420"/>
        <label>1</label>
        <note>catalytic</note>
    </ligand>
</feature>
<dbReference type="InterPro" id="IPR051090">
    <property type="entry name" value="Inositol_monoP_superfamily"/>
</dbReference>
<comment type="similarity">
    <text evidence="2">Belongs to the inositol monophosphatase superfamily.</text>
</comment>
<dbReference type="PANTHER" id="PTHR43200">
    <property type="entry name" value="PHOSPHATASE"/>
    <property type="match status" value="1"/>
</dbReference>
<feature type="binding site" evidence="6">
    <location>
        <position position="205"/>
    </location>
    <ligand>
        <name>Mg(2+)</name>
        <dbReference type="ChEBI" id="CHEBI:18420"/>
        <label>1</label>
        <note>catalytic</note>
    </ligand>
</feature>
<evidence type="ECO:0000256" key="6">
    <source>
        <dbReference type="PIRSR" id="PIRSR600760-2"/>
    </source>
</evidence>
<dbReference type="PROSITE" id="PS00629">
    <property type="entry name" value="IMP_1"/>
    <property type="match status" value="1"/>
</dbReference>
<proteinExistence type="inferred from homology"/>
<protein>
    <submittedName>
        <fullName evidence="7">Inositol monophosphatase family protein</fullName>
    </submittedName>
</protein>
<dbReference type="Gene3D" id="3.30.540.10">
    <property type="entry name" value="Fructose-1,6-Bisphosphatase, subunit A, domain 1"/>
    <property type="match status" value="1"/>
</dbReference>
<dbReference type="GO" id="GO:0046872">
    <property type="term" value="F:metal ion binding"/>
    <property type="evidence" value="ECO:0007669"/>
    <property type="project" value="UniProtKB-KW"/>
</dbReference>
<name>A0A3A8ABH8_9HYPH</name>
<dbReference type="PRINTS" id="PR00377">
    <property type="entry name" value="IMPHPHTASES"/>
</dbReference>
<dbReference type="Gene3D" id="3.40.190.80">
    <property type="match status" value="1"/>
</dbReference>
<dbReference type="SUPFAM" id="SSF56655">
    <property type="entry name" value="Carbohydrate phosphatase"/>
    <property type="match status" value="1"/>
</dbReference>
<organism evidence="7 8">
    <name type="scientific">Oceaniradius stylonematis</name>
    <dbReference type="NCBI Taxonomy" id="2184161"/>
    <lineage>
        <taxon>Bacteria</taxon>
        <taxon>Pseudomonadati</taxon>
        <taxon>Pseudomonadota</taxon>
        <taxon>Alphaproteobacteria</taxon>
        <taxon>Hyphomicrobiales</taxon>
        <taxon>Ahrensiaceae</taxon>
        <taxon>Oceaniradius</taxon>
    </lineage>
</organism>
<dbReference type="EMBL" id="QFWV02000004">
    <property type="protein sequence ID" value="RKF07657.1"/>
    <property type="molecule type" value="Genomic_DNA"/>
</dbReference>
<feature type="binding site" evidence="6">
    <location>
        <position position="65"/>
    </location>
    <ligand>
        <name>Mg(2+)</name>
        <dbReference type="ChEBI" id="CHEBI:18420"/>
        <label>1</label>
        <note>catalytic</note>
    </ligand>
</feature>
<evidence type="ECO:0000256" key="2">
    <source>
        <dbReference type="ARBA" id="ARBA00009759"/>
    </source>
</evidence>
<comment type="cofactor">
    <cofactor evidence="1 6">
        <name>Mg(2+)</name>
        <dbReference type="ChEBI" id="CHEBI:18420"/>
    </cofactor>
</comment>
<keyword evidence="5 6" id="KW-0460">Magnesium</keyword>
<dbReference type="GO" id="GO:0016791">
    <property type="term" value="F:phosphatase activity"/>
    <property type="evidence" value="ECO:0007669"/>
    <property type="project" value="UniProtKB-ARBA"/>
</dbReference>
<keyword evidence="3 6" id="KW-0479">Metal-binding</keyword>
<dbReference type="Proteomes" id="UP000246132">
    <property type="component" value="Unassembled WGS sequence"/>
</dbReference>
<feature type="binding site" evidence="6">
    <location>
        <position position="83"/>
    </location>
    <ligand>
        <name>Mg(2+)</name>
        <dbReference type="ChEBI" id="CHEBI:18420"/>
        <label>1</label>
        <note>catalytic</note>
    </ligand>
</feature>
<reference evidence="7 8" key="1">
    <citation type="journal article" date="2018" name="Int. J. Syst. Bacteriol.">
        <title>Oceaniradius stylonemae gen. nov., sp. nov., isolated from a red alga, Stylonema cornu-cervi.</title>
        <authorList>
            <person name="Jeong S."/>
        </authorList>
    </citation>
    <scope>NUCLEOTIDE SEQUENCE [LARGE SCALE GENOMIC DNA]</scope>
    <source>
        <strain evidence="7 8">StC1</strain>
    </source>
</reference>